<reference evidence="3" key="1">
    <citation type="submission" date="2022-03" db="EMBL/GenBank/DDBJ databases">
        <authorList>
            <person name="Tunstrom K."/>
        </authorList>
    </citation>
    <scope>NUCLEOTIDE SEQUENCE</scope>
</reference>
<evidence type="ECO:0000313" key="3">
    <source>
        <dbReference type="EMBL" id="CAH2091804.1"/>
    </source>
</evidence>
<sequence>MYTMSTASATGVTFGGILIAVTLGSLGYIAWKKRRFLGHRPTAPEAIEIEDMSQQRSSSPQPGRSVPMVIVQSPSDPGEPGSSPLMTRSQSSE</sequence>
<feature type="compositionally biased region" description="Low complexity" evidence="1">
    <location>
        <begin position="54"/>
        <end position="65"/>
    </location>
</feature>
<feature type="region of interest" description="Disordered" evidence="1">
    <location>
        <begin position="45"/>
        <end position="93"/>
    </location>
</feature>
<comment type="caution">
    <text evidence="3">The sequence shown here is derived from an EMBL/GenBank/DDBJ whole genome shotgun (WGS) entry which is preliminary data.</text>
</comment>
<gene>
    <name evidence="3" type="ORF">EEDITHA_LOCUS7634</name>
</gene>
<feature type="transmembrane region" description="Helical" evidence="2">
    <location>
        <begin position="12"/>
        <end position="31"/>
    </location>
</feature>
<evidence type="ECO:0000313" key="4">
    <source>
        <dbReference type="Proteomes" id="UP001153954"/>
    </source>
</evidence>
<dbReference type="AlphaFoldDB" id="A0AAU9TVU5"/>
<keyword evidence="4" id="KW-1185">Reference proteome</keyword>
<protein>
    <submittedName>
        <fullName evidence="3">Uncharacterized protein</fullName>
    </submittedName>
</protein>
<name>A0AAU9TVU5_EUPED</name>
<dbReference type="EMBL" id="CAKOGL010000011">
    <property type="protein sequence ID" value="CAH2091804.1"/>
    <property type="molecule type" value="Genomic_DNA"/>
</dbReference>
<feature type="compositionally biased region" description="Low complexity" evidence="1">
    <location>
        <begin position="73"/>
        <end position="84"/>
    </location>
</feature>
<accession>A0AAU9TVU5</accession>
<evidence type="ECO:0000256" key="2">
    <source>
        <dbReference type="SAM" id="Phobius"/>
    </source>
</evidence>
<dbReference type="Proteomes" id="UP001153954">
    <property type="component" value="Unassembled WGS sequence"/>
</dbReference>
<proteinExistence type="predicted"/>
<keyword evidence="2" id="KW-0812">Transmembrane</keyword>
<organism evidence="3 4">
    <name type="scientific">Euphydryas editha</name>
    <name type="common">Edith's checkerspot</name>
    <dbReference type="NCBI Taxonomy" id="104508"/>
    <lineage>
        <taxon>Eukaryota</taxon>
        <taxon>Metazoa</taxon>
        <taxon>Ecdysozoa</taxon>
        <taxon>Arthropoda</taxon>
        <taxon>Hexapoda</taxon>
        <taxon>Insecta</taxon>
        <taxon>Pterygota</taxon>
        <taxon>Neoptera</taxon>
        <taxon>Endopterygota</taxon>
        <taxon>Lepidoptera</taxon>
        <taxon>Glossata</taxon>
        <taxon>Ditrysia</taxon>
        <taxon>Papilionoidea</taxon>
        <taxon>Nymphalidae</taxon>
        <taxon>Nymphalinae</taxon>
        <taxon>Euphydryas</taxon>
    </lineage>
</organism>
<keyword evidence="2" id="KW-0472">Membrane</keyword>
<evidence type="ECO:0000256" key="1">
    <source>
        <dbReference type="SAM" id="MobiDB-lite"/>
    </source>
</evidence>
<keyword evidence="2" id="KW-1133">Transmembrane helix</keyword>